<dbReference type="Pfam" id="PF17657">
    <property type="entry name" value="DNA_pol3_finger"/>
    <property type="match status" value="1"/>
</dbReference>
<comment type="caution">
    <text evidence="8">The sequence shown here is derived from an EMBL/GenBank/DDBJ whole genome shotgun (WGS) entry which is preliminary data.</text>
</comment>
<dbReference type="InterPro" id="IPR003141">
    <property type="entry name" value="Pol/His_phosphatase_N"/>
</dbReference>
<accession>A0A523QMR8</accession>
<evidence type="ECO:0000256" key="5">
    <source>
        <dbReference type="ARBA" id="ARBA00022932"/>
    </source>
</evidence>
<dbReference type="SMART" id="SM00481">
    <property type="entry name" value="POLIIIAc"/>
    <property type="match status" value="1"/>
</dbReference>
<dbReference type="InterPro" id="IPR004805">
    <property type="entry name" value="DnaE2/DnaE/PolC"/>
</dbReference>
<evidence type="ECO:0000313" key="9">
    <source>
        <dbReference type="Proteomes" id="UP000320781"/>
    </source>
</evidence>
<dbReference type="Gene3D" id="3.20.20.140">
    <property type="entry name" value="Metal-dependent hydrolases"/>
    <property type="match status" value="1"/>
</dbReference>
<dbReference type="Pfam" id="PF07733">
    <property type="entry name" value="DNA_pol3_alpha"/>
    <property type="match status" value="1"/>
</dbReference>
<comment type="catalytic activity">
    <reaction evidence="6">
        <text>DNA(n) + a 2'-deoxyribonucleoside 5'-triphosphate = DNA(n+1) + diphosphate</text>
        <dbReference type="Rhea" id="RHEA:22508"/>
        <dbReference type="Rhea" id="RHEA-COMP:17339"/>
        <dbReference type="Rhea" id="RHEA-COMP:17340"/>
        <dbReference type="ChEBI" id="CHEBI:33019"/>
        <dbReference type="ChEBI" id="CHEBI:61560"/>
        <dbReference type="ChEBI" id="CHEBI:173112"/>
        <dbReference type="EC" id="2.7.7.7"/>
    </reaction>
</comment>
<dbReference type="InterPro" id="IPR004013">
    <property type="entry name" value="PHP_dom"/>
</dbReference>
<protein>
    <recommendedName>
        <fullName evidence="1">DNA-directed DNA polymerase</fullName>
        <ecNumber evidence="1">2.7.7.7</ecNumber>
    </recommendedName>
</protein>
<dbReference type="PANTHER" id="PTHR32294">
    <property type="entry name" value="DNA POLYMERASE III SUBUNIT ALPHA"/>
    <property type="match status" value="1"/>
</dbReference>
<sequence>MFIPLRVHSVYSKGRGGITLQELASWVRQRKLPSAALTDIENLYGWGRWRRAAVESGFVPLFGCEMEVQERRFLFLVKSREGYWNLMEILNRKKIKETQGLIVILIPQPKDEKILEDSDFIPEEDFYIGCDFFNFRKAQTWAKSQNLPLVWANSLKYIKNPERLILLHAIKKKIPFPPERDRLRGRMRFFGPGQEALALKKFGQESKVLFRKTFEMAEKCQFSFEDIVPPLPEDLFSTTLRDMVMCKLRSLKNLSWKERQRAKRELGVVEKSGFSPYFLVVHDVVQFARRHGILHNLKGSGASSFLAYLLGISHINPVEFDLYFERFLNKGRDDPPDFDLDFDSRKRDQVLSYVLEKYGKDRTGAAFVCSLKNYRARSALYETARAFGIPPGEARALSKRAPFFAEPDFLKKDKPSPDYMEIWKAASEFTSVYCENSLHVGGIILTPAPADRYLPLVESAKGYIMSHFDRDAVEDLKLIKLDLLSVRGLTAISETKKVLKIRSIPHQDEKTYSLLKKAQTIGCFQVESPAMMNLLRRMKPENIYELTQALALIRPGPTESGMKETLLRSREGRPAFHDSFLSRILPETGGLLLYEEQVMQIAERVAGMPPEEGALLRRNLKQKKKDSPLKEQFFKEAEERGYTPGEIKKLWKIMEKFSSYSFNKAHSASYAYMAYQAVYLKAFYPVPYLTAVLNAGGGYYGLAEYIEEAKRKGIKVLGPDVNRSCYQFEVEGKNIRVGLTSIKGLGLKTADKIIEERRNGEYLSVEDFLSRVSLTKTELFSLIKAGIFDSLEPRRTRQILRYFRGLEGMGEISDLDSKQKEKMLVESLGFDPEGDSLSLFMGKRPVLRIEDLKDYVGQEVELVVRVVDARQKG</sequence>
<dbReference type="Proteomes" id="UP000320781">
    <property type="component" value="Unassembled WGS sequence"/>
</dbReference>
<dbReference type="Gene3D" id="1.10.150.870">
    <property type="match status" value="1"/>
</dbReference>
<dbReference type="EMBL" id="SOKU01000013">
    <property type="protein sequence ID" value="TES87098.1"/>
    <property type="molecule type" value="Genomic_DNA"/>
</dbReference>
<reference evidence="8 9" key="1">
    <citation type="submission" date="2019-03" db="EMBL/GenBank/DDBJ databases">
        <title>Metabolic potential of uncultured bacteria and archaea associated with petroleum seepage in deep-sea sediments.</title>
        <authorList>
            <person name="Dong X."/>
            <person name="Hubert C."/>
        </authorList>
    </citation>
    <scope>NUCLEOTIDE SEQUENCE [LARGE SCALE GENOMIC DNA]</scope>
    <source>
        <strain evidence="8">E44_bin92</strain>
    </source>
</reference>
<dbReference type="Pfam" id="PF14579">
    <property type="entry name" value="HHH_6"/>
    <property type="match status" value="1"/>
</dbReference>
<dbReference type="GO" id="GO:0003887">
    <property type="term" value="F:DNA-directed DNA polymerase activity"/>
    <property type="evidence" value="ECO:0007669"/>
    <property type="project" value="UniProtKB-KW"/>
</dbReference>
<keyword evidence="2" id="KW-0808">Transferase</keyword>
<dbReference type="GO" id="GO:0006260">
    <property type="term" value="P:DNA replication"/>
    <property type="evidence" value="ECO:0007669"/>
    <property type="project" value="UniProtKB-KW"/>
</dbReference>
<feature type="non-terminal residue" evidence="8">
    <location>
        <position position="873"/>
    </location>
</feature>
<dbReference type="EC" id="2.7.7.7" evidence="1"/>
<evidence type="ECO:0000313" key="8">
    <source>
        <dbReference type="EMBL" id="TES87098.1"/>
    </source>
</evidence>
<gene>
    <name evidence="8" type="ORF">E3J95_00270</name>
</gene>
<evidence type="ECO:0000259" key="7">
    <source>
        <dbReference type="SMART" id="SM00481"/>
    </source>
</evidence>
<proteinExistence type="predicted"/>
<evidence type="ECO:0000256" key="6">
    <source>
        <dbReference type="ARBA" id="ARBA00049244"/>
    </source>
</evidence>
<dbReference type="InterPro" id="IPR040982">
    <property type="entry name" value="DNA_pol3_finger"/>
</dbReference>
<feature type="domain" description="Polymerase/histidinol phosphatase N-terminal" evidence="7">
    <location>
        <begin position="3"/>
        <end position="70"/>
    </location>
</feature>
<dbReference type="Pfam" id="PF02811">
    <property type="entry name" value="PHP"/>
    <property type="match status" value="1"/>
</dbReference>
<organism evidence="8 9">
    <name type="scientific">Aerophobetes bacterium</name>
    <dbReference type="NCBI Taxonomy" id="2030807"/>
    <lineage>
        <taxon>Bacteria</taxon>
        <taxon>Candidatus Aerophobota</taxon>
    </lineage>
</organism>
<dbReference type="SUPFAM" id="SSF160975">
    <property type="entry name" value="AF1531-like"/>
    <property type="match status" value="1"/>
</dbReference>
<dbReference type="InterPro" id="IPR016195">
    <property type="entry name" value="Pol/histidinol_Pase-like"/>
</dbReference>
<dbReference type="InterPro" id="IPR029460">
    <property type="entry name" value="DNAPol_HHH"/>
</dbReference>
<keyword evidence="4" id="KW-0235">DNA replication</keyword>
<keyword evidence="5" id="KW-0239">DNA-directed DNA polymerase</keyword>
<keyword evidence="3" id="KW-0548">Nucleotidyltransferase</keyword>
<dbReference type="AlphaFoldDB" id="A0A523QMR8"/>
<dbReference type="SUPFAM" id="SSF89550">
    <property type="entry name" value="PHP domain-like"/>
    <property type="match status" value="1"/>
</dbReference>
<dbReference type="GO" id="GO:0008408">
    <property type="term" value="F:3'-5' exonuclease activity"/>
    <property type="evidence" value="ECO:0007669"/>
    <property type="project" value="InterPro"/>
</dbReference>
<name>A0A523QMR8_UNCAE</name>
<evidence type="ECO:0000256" key="1">
    <source>
        <dbReference type="ARBA" id="ARBA00012417"/>
    </source>
</evidence>
<evidence type="ECO:0000256" key="3">
    <source>
        <dbReference type="ARBA" id="ARBA00022695"/>
    </source>
</evidence>
<dbReference type="InterPro" id="IPR011708">
    <property type="entry name" value="DNA_pol3_alpha_NTPase_dom"/>
</dbReference>
<evidence type="ECO:0000256" key="4">
    <source>
        <dbReference type="ARBA" id="ARBA00022705"/>
    </source>
</evidence>
<evidence type="ECO:0000256" key="2">
    <source>
        <dbReference type="ARBA" id="ARBA00022679"/>
    </source>
</evidence>
<dbReference type="NCBIfam" id="TIGR00594">
    <property type="entry name" value="polc"/>
    <property type="match status" value="1"/>
</dbReference>